<keyword evidence="3" id="KW-1185">Reference proteome</keyword>
<keyword evidence="1" id="KW-0812">Transmembrane</keyword>
<feature type="transmembrane region" description="Helical" evidence="1">
    <location>
        <begin position="32"/>
        <end position="56"/>
    </location>
</feature>
<reference evidence="2" key="1">
    <citation type="submission" date="2020-09" db="EMBL/GenBank/DDBJ databases">
        <title>Genomic insights into the novelty and pathogenicity of a unique biofilm-forming Enterococcus sp. bacteria (Enterococcus lacertideformus) identified in reptiles.</title>
        <authorList>
            <person name="Agius J.E."/>
            <person name="Phalen D.N."/>
            <person name="Rose K."/>
            <person name="Eden J.-S."/>
        </authorList>
    </citation>
    <scope>NUCLEOTIDE SEQUENCE</scope>
    <source>
        <strain evidence="2">PHRS 0518</strain>
    </source>
</reference>
<dbReference type="Proteomes" id="UP000637757">
    <property type="component" value="Unassembled WGS sequence"/>
</dbReference>
<keyword evidence="1" id="KW-0472">Membrane</keyword>
<evidence type="ECO:0000256" key="1">
    <source>
        <dbReference type="SAM" id="Phobius"/>
    </source>
</evidence>
<feature type="transmembrane region" description="Helical" evidence="1">
    <location>
        <begin position="76"/>
        <end position="96"/>
    </location>
</feature>
<evidence type="ECO:0000313" key="3">
    <source>
        <dbReference type="Proteomes" id="UP000637757"/>
    </source>
</evidence>
<protein>
    <submittedName>
        <fullName evidence="2">Uncharacterized protein</fullName>
    </submittedName>
</protein>
<name>A0A931AWX5_9ENTE</name>
<evidence type="ECO:0000313" key="2">
    <source>
        <dbReference type="EMBL" id="MBF8808598.1"/>
    </source>
</evidence>
<accession>A0A931AWX5</accession>
<gene>
    <name evidence="2" type="ORF">IC227_10420</name>
</gene>
<organism evidence="2 3">
    <name type="scientific">Enterococcus lacertideformus</name>
    <dbReference type="NCBI Taxonomy" id="2771493"/>
    <lineage>
        <taxon>Bacteria</taxon>
        <taxon>Bacillati</taxon>
        <taxon>Bacillota</taxon>
        <taxon>Bacilli</taxon>
        <taxon>Lactobacillales</taxon>
        <taxon>Enterococcaceae</taxon>
        <taxon>Enterococcus</taxon>
    </lineage>
</organism>
<proteinExistence type="predicted"/>
<comment type="caution">
    <text evidence="2">The sequence shown here is derived from an EMBL/GenBank/DDBJ whole genome shotgun (WGS) entry which is preliminary data.</text>
</comment>
<sequence length="170" mass="20287">MTNQIKREDVANLLVRDKFFSKVNKWLKIKQWLAAFLGWCGVIAPFIWVTISFHASTKGEGFQWHSFPEEKGTFKFLLLFLTVVFVGLVFLFLSMTRWNNLEYKKMLKSENMYDEQKLEKRREILEKEFSKRFGSKEERETACYYVVSEEQNLEKDLVEKLYKKEGVGLQ</sequence>
<dbReference type="EMBL" id="JADAKE010000022">
    <property type="protein sequence ID" value="MBF8808598.1"/>
    <property type="molecule type" value="Genomic_DNA"/>
</dbReference>
<keyword evidence="1" id="KW-1133">Transmembrane helix</keyword>
<dbReference type="AlphaFoldDB" id="A0A931AWX5"/>